<dbReference type="Gene3D" id="1.20.120.450">
    <property type="entry name" value="dinb family like domain"/>
    <property type="match status" value="1"/>
</dbReference>
<protein>
    <recommendedName>
        <fullName evidence="1">DinB-like domain-containing protein</fullName>
    </recommendedName>
</protein>
<dbReference type="OrthoDB" id="5464839at2"/>
<evidence type="ECO:0000313" key="3">
    <source>
        <dbReference type="Proteomes" id="UP000051888"/>
    </source>
</evidence>
<keyword evidence="3" id="KW-1185">Reference proteome</keyword>
<evidence type="ECO:0000259" key="1">
    <source>
        <dbReference type="Pfam" id="PF12867"/>
    </source>
</evidence>
<name>A0A0Q3WV90_9BACI</name>
<reference evidence="2 3" key="1">
    <citation type="submission" date="2015-09" db="EMBL/GenBank/DDBJ databases">
        <title>Genome sequencing project for genomic taxonomy and phylogenomics of Bacillus-like bacteria.</title>
        <authorList>
            <person name="Liu B."/>
            <person name="Wang J."/>
            <person name="Zhu Y."/>
            <person name="Liu G."/>
            <person name="Chen Q."/>
            <person name="Chen Z."/>
            <person name="Lan J."/>
            <person name="Che J."/>
            <person name="Ge C."/>
            <person name="Shi H."/>
            <person name="Pan Z."/>
            <person name="Liu X."/>
        </authorList>
    </citation>
    <scope>NUCLEOTIDE SEQUENCE [LARGE SCALE GENOMIC DNA]</scope>
    <source>
        <strain evidence="2 3">LMG 18435</strain>
    </source>
</reference>
<dbReference type="Pfam" id="PF12867">
    <property type="entry name" value="DinB_2"/>
    <property type="match status" value="1"/>
</dbReference>
<evidence type="ECO:0000313" key="2">
    <source>
        <dbReference type="EMBL" id="KQL52276.1"/>
    </source>
</evidence>
<comment type="caution">
    <text evidence="2">The sequence shown here is derived from an EMBL/GenBank/DDBJ whole genome shotgun (WGS) entry which is preliminary data.</text>
</comment>
<gene>
    <name evidence="2" type="ORF">AN964_01105</name>
</gene>
<feature type="domain" description="DinB-like" evidence="1">
    <location>
        <begin position="6"/>
        <end position="152"/>
    </location>
</feature>
<organism evidence="2 3">
    <name type="scientific">Heyndrickxia shackletonii</name>
    <dbReference type="NCBI Taxonomy" id="157838"/>
    <lineage>
        <taxon>Bacteria</taxon>
        <taxon>Bacillati</taxon>
        <taxon>Bacillota</taxon>
        <taxon>Bacilli</taxon>
        <taxon>Bacillales</taxon>
        <taxon>Bacillaceae</taxon>
        <taxon>Heyndrickxia</taxon>
    </lineage>
</organism>
<dbReference type="PATRIC" id="fig|157838.3.peg.241"/>
<dbReference type="Proteomes" id="UP000051888">
    <property type="component" value="Unassembled WGS sequence"/>
</dbReference>
<dbReference type="AlphaFoldDB" id="A0A0Q3WV90"/>
<dbReference type="SUPFAM" id="SSF109854">
    <property type="entry name" value="DinB/YfiT-like putative metalloenzymes"/>
    <property type="match status" value="1"/>
</dbReference>
<dbReference type="STRING" id="157838.AN964_01105"/>
<sequence>MEHNYKIRKELLESVSDLSDQQLNTTPEEGKWSIMQNLEHLYLMEKVVVQRMTQELKYNTEPTSEVPINMLLNRSKKIDAPEFLKPSNEFTSLKEMKSKLDESREALINFVSHTSEDDLANRAMAHRLFGMLSLKQWVKLIGYHEQRHLEQIEEVKQAMQF</sequence>
<dbReference type="InterPro" id="IPR034660">
    <property type="entry name" value="DinB/YfiT-like"/>
</dbReference>
<accession>A0A0Q3WV90</accession>
<dbReference type="EMBL" id="LJJC01000004">
    <property type="protein sequence ID" value="KQL52276.1"/>
    <property type="molecule type" value="Genomic_DNA"/>
</dbReference>
<dbReference type="InterPro" id="IPR024775">
    <property type="entry name" value="DinB-like"/>
</dbReference>
<proteinExistence type="predicted"/>
<dbReference type="RefSeq" id="WP_055737957.1">
    <property type="nucleotide sequence ID" value="NZ_JAAIWL010000017.1"/>
</dbReference>